<sequence>MTALEVTRIDAGPPPPYRRRMSNAEAAPQFEPAAAAPAAPAQPAPAAAAPAAPASTWTTPLDALAAPLVADLARDYDERYGLNEGIPSSAELSRYPAELFSPARGGAFLILESDGEARAGGAFIRVDETTAEMKRVWTHPGHRRRGLARRVMTELEAEARRRGYTTAHLTTGARQPEAVGLYLALGYEPLFDLDGDLEEISYLRFTKHLGIEQ</sequence>
<dbReference type="PANTHER" id="PTHR43877:SF2">
    <property type="entry name" value="AMINOALKYLPHOSPHONATE N-ACETYLTRANSFERASE-RELATED"/>
    <property type="match status" value="1"/>
</dbReference>
<proteinExistence type="predicted"/>
<feature type="region of interest" description="Disordered" evidence="3">
    <location>
        <begin position="1"/>
        <end position="51"/>
    </location>
</feature>
<keyword evidence="1" id="KW-0808">Transferase</keyword>
<dbReference type="EMBL" id="BAABLM010000005">
    <property type="protein sequence ID" value="GAA4679327.1"/>
    <property type="molecule type" value="Genomic_DNA"/>
</dbReference>
<keyword evidence="6" id="KW-1185">Reference proteome</keyword>
<evidence type="ECO:0000313" key="5">
    <source>
        <dbReference type="EMBL" id="GAA4679327.1"/>
    </source>
</evidence>
<name>A0ABP8W557_9MICO</name>
<accession>A0ABP8W557</accession>
<gene>
    <name evidence="5" type="ORF">GCM10025780_25460</name>
</gene>
<dbReference type="InterPro" id="IPR016181">
    <property type="entry name" value="Acyl_CoA_acyltransferase"/>
</dbReference>
<organism evidence="5 6">
    <name type="scientific">Frondihabitans cladoniiphilus</name>
    <dbReference type="NCBI Taxonomy" id="715785"/>
    <lineage>
        <taxon>Bacteria</taxon>
        <taxon>Bacillati</taxon>
        <taxon>Actinomycetota</taxon>
        <taxon>Actinomycetes</taxon>
        <taxon>Micrococcales</taxon>
        <taxon>Microbacteriaceae</taxon>
        <taxon>Frondihabitans</taxon>
    </lineage>
</organism>
<dbReference type="InterPro" id="IPR050832">
    <property type="entry name" value="Bact_Acetyltransf"/>
</dbReference>
<comment type="caution">
    <text evidence="5">The sequence shown here is derived from an EMBL/GenBank/DDBJ whole genome shotgun (WGS) entry which is preliminary data.</text>
</comment>
<dbReference type="Pfam" id="PF00583">
    <property type="entry name" value="Acetyltransf_1"/>
    <property type="match status" value="1"/>
</dbReference>
<dbReference type="SUPFAM" id="SSF55729">
    <property type="entry name" value="Acyl-CoA N-acyltransferases (Nat)"/>
    <property type="match status" value="1"/>
</dbReference>
<dbReference type="PANTHER" id="PTHR43877">
    <property type="entry name" value="AMINOALKYLPHOSPHONATE N-ACETYLTRANSFERASE-RELATED-RELATED"/>
    <property type="match status" value="1"/>
</dbReference>
<dbReference type="InterPro" id="IPR000182">
    <property type="entry name" value="GNAT_dom"/>
</dbReference>
<feature type="domain" description="N-acetyltransferase" evidence="4">
    <location>
        <begin position="59"/>
        <end position="204"/>
    </location>
</feature>
<dbReference type="PROSITE" id="PS51186">
    <property type="entry name" value="GNAT"/>
    <property type="match status" value="1"/>
</dbReference>
<keyword evidence="2" id="KW-0012">Acyltransferase</keyword>
<dbReference type="Gene3D" id="3.40.630.30">
    <property type="match status" value="1"/>
</dbReference>
<evidence type="ECO:0000259" key="4">
    <source>
        <dbReference type="PROSITE" id="PS51186"/>
    </source>
</evidence>
<dbReference type="Proteomes" id="UP001501295">
    <property type="component" value="Unassembled WGS sequence"/>
</dbReference>
<protein>
    <recommendedName>
        <fullName evidence="4">N-acetyltransferase domain-containing protein</fullName>
    </recommendedName>
</protein>
<dbReference type="CDD" id="cd04301">
    <property type="entry name" value="NAT_SF"/>
    <property type="match status" value="1"/>
</dbReference>
<feature type="compositionally biased region" description="Low complexity" evidence="3">
    <location>
        <begin position="24"/>
        <end position="51"/>
    </location>
</feature>
<evidence type="ECO:0000256" key="1">
    <source>
        <dbReference type="ARBA" id="ARBA00022679"/>
    </source>
</evidence>
<evidence type="ECO:0000313" key="6">
    <source>
        <dbReference type="Proteomes" id="UP001501295"/>
    </source>
</evidence>
<evidence type="ECO:0000256" key="2">
    <source>
        <dbReference type="ARBA" id="ARBA00023315"/>
    </source>
</evidence>
<reference evidence="6" key="1">
    <citation type="journal article" date="2019" name="Int. J. Syst. Evol. Microbiol.">
        <title>The Global Catalogue of Microorganisms (GCM) 10K type strain sequencing project: providing services to taxonomists for standard genome sequencing and annotation.</title>
        <authorList>
            <consortium name="The Broad Institute Genomics Platform"/>
            <consortium name="The Broad Institute Genome Sequencing Center for Infectious Disease"/>
            <person name="Wu L."/>
            <person name="Ma J."/>
        </authorList>
    </citation>
    <scope>NUCLEOTIDE SEQUENCE [LARGE SCALE GENOMIC DNA]</scope>
    <source>
        <strain evidence="6">JCM 18956</strain>
    </source>
</reference>
<evidence type="ECO:0000256" key="3">
    <source>
        <dbReference type="SAM" id="MobiDB-lite"/>
    </source>
</evidence>